<comment type="caution">
    <text evidence="1">The sequence shown here is derived from an EMBL/GenBank/DDBJ whole genome shotgun (WGS) entry which is preliminary data.</text>
</comment>
<dbReference type="Proteomes" id="UP000034032">
    <property type="component" value="Unassembled WGS sequence"/>
</dbReference>
<evidence type="ECO:0000313" key="1">
    <source>
        <dbReference type="EMBL" id="KKT82321.1"/>
    </source>
</evidence>
<organism evidence="1 2">
    <name type="scientific">Candidatus Yanofskybacteria bacterium GW2011_GWA2_44_9</name>
    <dbReference type="NCBI Taxonomy" id="1619025"/>
    <lineage>
        <taxon>Bacteria</taxon>
        <taxon>Candidatus Yanofskyibacteriota</taxon>
    </lineage>
</organism>
<dbReference type="AlphaFoldDB" id="A0A0G1KEZ9"/>
<name>A0A0G1KEZ9_9BACT</name>
<proteinExistence type="predicted"/>
<dbReference type="EMBL" id="LCJR01000009">
    <property type="protein sequence ID" value="KKT82321.1"/>
    <property type="molecule type" value="Genomic_DNA"/>
</dbReference>
<accession>A0A0G1KEZ9</accession>
<sequence length="51" mass="5689">MPGSKKGFEMLTYQKPVPECPKIVGHNNHDLKGGYGKMPINVFNEDGSHFL</sequence>
<protein>
    <submittedName>
        <fullName evidence="1">Uncharacterized protein</fullName>
    </submittedName>
</protein>
<gene>
    <name evidence="1" type="ORF">UW79_C0009G0035</name>
</gene>
<reference evidence="1 2" key="1">
    <citation type="journal article" date="2015" name="Nature">
        <title>rRNA introns, odd ribosomes, and small enigmatic genomes across a large radiation of phyla.</title>
        <authorList>
            <person name="Brown C.T."/>
            <person name="Hug L.A."/>
            <person name="Thomas B.C."/>
            <person name="Sharon I."/>
            <person name="Castelle C.J."/>
            <person name="Singh A."/>
            <person name="Wilkins M.J."/>
            <person name="Williams K.H."/>
            <person name="Banfield J.F."/>
        </authorList>
    </citation>
    <scope>NUCLEOTIDE SEQUENCE [LARGE SCALE GENOMIC DNA]</scope>
</reference>
<evidence type="ECO:0000313" key="2">
    <source>
        <dbReference type="Proteomes" id="UP000034032"/>
    </source>
</evidence>